<dbReference type="FunFam" id="3.40.605.10:FF:000007">
    <property type="entry name" value="NAD/NADP-dependent betaine aldehyde dehydrogenase"/>
    <property type="match status" value="1"/>
</dbReference>
<keyword evidence="2" id="KW-0560">Oxidoreductase</keyword>
<name>A0A1H3LG77_9MICO</name>
<dbReference type="EMBL" id="FNPZ01000001">
    <property type="protein sequence ID" value="SDY63310.1"/>
    <property type="molecule type" value="Genomic_DNA"/>
</dbReference>
<protein>
    <submittedName>
        <fullName evidence="5">Acyl-CoA reductase</fullName>
    </submittedName>
</protein>
<dbReference type="PROSITE" id="PS00070">
    <property type="entry name" value="ALDEHYDE_DEHYDR_CYS"/>
    <property type="match status" value="1"/>
</dbReference>
<dbReference type="SUPFAM" id="SSF53720">
    <property type="entry name" value="ALDH-like"/>
    <property type="match status" value="1"/>
</dbReference>
<evidence type="ECO:0000256" key="3">
    <source>
        <dbReference type="SAM" id="MobiDB-lite"/>
    </source>
</evidence>
<dbReference type="FunFam" id="3.40.309.10:FF:000009">
    <property type="entry name" value="Aldehyde dehydrogenase A"/>
    <property type="match status" value="1"/>
</dbReference>
<dbReference type="GO" id="GO:0016620">
    <property type="term" value="F:oxidoreductase activity, acting on the aldehyde or oxo group of donors, NAD or NADP as acceptor"/>
    <property type="evidence" value="ECO:0007669"/>
    <property type="project" value="InterPro"/>
</dbReference>
<dbReference type="RefSeq" id="WP_092549493.1">
    <property type="nucleotide sequence ID" value="NZ_FNPZ01000001.1"/>
</dbReference>
<dbReference type="InterPro" id="IPR016162">
    <property type="entry name" value="Ald_DH_N"/>
</dbReference>
<dbReference type="InterPro" id="IPR016161">
    <property type="entry name" value="Ald_DH/histidinol_DH"/>
</dbReference>
<evidence type="ECO:0000313" key="6">
    <source>
        <dbReference type="Proteomes" id="UP000198891"/>
    </source>
</evidence>
<dbReference type="AlphaFoldDB" id="A0A1H3LG77"/>
<gene>
    <name evidence="5" type="ORF">SAMN05216554_0966</name>
</gene>
<proteinExistence type="inferred from homology"/>
<dbReference type="InterPro" id="IPR016160">
    <property type="entry name" value="Ald_DH_CS_CYS"/>
</dbReference>
<comment type="similarity">
    <text evidence="1">Belongs to the aldehyde dehydrogenase family.</text>
</comment>
<dbReference type="Gene3D" id="3.40.605.10">
    <property type="entry name" value="Aldehyde Dehydrogenase, Chain A, domain 1"/>
    <property type="match status" value="1"/>
</dbReference>
<feature type="region of interest" description="Disordered" evidence="3">
    <location>
        <begin position="1"/>
        <end position="25"/>
    </location>
</feature>
<dbReference type="OrthoDB" id="6882680at2"/>
<keyword evidence="6" id="KW-1185">Reference proteome</keyword>
<dbReference type="InterPro" id="IPR015590">
    <property type="entry name" value="Aldehyde_DH_dom"/>
</dbReference>
<evidence type="ECO:0000313" key="5">
    <source>
        <dbReference type="EMBL" id="SDY63310.1"/>
    </source>
</evidence>
<dbReference type="STRING" id="381665.SAMN05216554_0966"/>
<dbReference type="PANTHER" id="PTHR11699">
    <property type="entry name" value="ALDEHYDE DEHYDROGENASE-RELATED"/>
    <property type="match status" value="1"/>
</dbReference>
<evidence type="ECO:0000256" key="2">
    <source>
        <dbReference type="ARBA" id="ARBA00023002"/>
    </source>
</evidence>
<dbReference type="Gene3D" id="3.40.309.10">
    <property type="entry name" value="Aldehyde Dehydrogenase, Chain A, domain 2"/>
    <property type="match status" value="1"/>
</dbReference>
<accession>A0A1H3LG77</accession>
<dbReference type="Pfam" id="PF00171">
    <property type="entry name" value="Aldedh"/>
    <property type="match status" value="1"/>
</dbReference>
<evidence type="ECO:0000256" key="1">
    <source>
        <dbReference type="ARBA" id="ARBA00009986"/>
    </source>
</evidence>
<dbReference type="InterPro" id="IPR016163">
    <property type="entry name" value="Ald_DH_C"/>
</dbReference>
<organism evidence="5 6">
    <name type="scientific">Herbiconiux ginsengi</name>
    <dbReference type="NCBI Taxonomy" id="381665"/>
    <lineage>
        <taxon>Bacteria</taxon>
        <taxon>Bacillati</taxon>
        <taxon>Actinomycetota</taxon>
        <taxon>Actinomycetes</taxon>
        <taxon>Micrococcales</taxon>
        <taxon>Microbacteriaceae</taxon>
        <taxon>Herbiconiux</taxon>
    </lineage>
</organism>
<reference evidence="5 6" key="1">
    <citation type="submission" date="2016-10" db="EMBL/GenBank/DDBJ databases">
        <authorList>
            <person name="de Groot N.N."/>
        </authorList>
    </citation>
    <scope>NUCLEOTIDE SEQUENCE [LARGE SCALE GENOMIC DNA]</scope>
    <source>
        <strain evidence="5 6">CGMCC 4.3491</strain>
    </source>
</reference>
<feature type="domain" description="Aldehyde dehydrogenase" evidence="4">
    <location>
        <begin position="22"/>
        <end position="494"/>
    </location>
</feature>
<dbReference type="Proteomes" id="UP000198891">
    <property type="component" value="Unassembled WGS sequence"/>
</dbReference>
<dbReference type="CDD" id="cd07114">
    <property type="entry name" value="ALDH_DhaS"/>
    <property type="match status" value="1"/>
</dbReference>
<sequence length="515" mass="54627">MTDTAVRTPAADQAPDVAGSQESATREILNPSTGLVIQTVPEHSAADVDRAVATAVEAFENGPWPALHASERSRILLRIADEIEASTEELYRLEALNNGRPVTETRAQLSRVPEWFRYNAGLLAAQRTAVLPSDGPYLTYQRRAPLGVCGIITPFNHPMLILARSLSAALANGNVVVVKPSELTPLTTLALLPILAKAGVPDGVVQVVTGAAEAGRRLTEHPDIAKITLTGGTETGRSAAVATARRFARMTAELGGKTPVIVFDDVEAKEAAEGAAFSAFVAAGQSCVAGSRFLVQRGIYDEFVEHLTARAKAIRVGDPTHPETQMGPLISARQRDKVSALVESGREEGATVTAGGGVPEFGSDAATGTPDAAGSDALRGGYFYEPTVLADASMDMRVAREEIFGPVAVVIPFDDEEHGIAMANDNPYGLGAGVWTRDVARAHRVADRIKAGMVWINDHHRLEPSLPWGGIKESGIGKDAGVESFDEFSWLKTVVTRIAPDSVDWYGGAGTERLN</sequence>
<evidence type="ECO:0000259" key="4">
    <source>
        <dbReference type="Pfam" id="PF00171"/>
    </source>
</evidence>